<keyword evidence="3" id="KW-0637">Prenyltransferase</keyword>
<keyword evidence="11" id="KW-1185">Reference proteome</keyword>
<dbReference type="GO" id="GO:0005953">
    <property type="term" value="C:CAAX-protein geranylgeranyltransferase complex"/>
    <property type="evidence" value="ECO:0007669"/>
    <property type="project" value="TreeGrafter"/>
</dbReference>
<organism evidence="10 11">
    <name type="scientific">Cladosporium halotolerans</name>
    <dbReference type="NCBI Taxonomy" id="1052096"/>
    <lineage>
        <taxon>Eukaryota</taxon>
        <taxon>Fungi</taxon>
        <taxon>Dikarya</taxon>
        <taxon>Ascomycota</taxon>
        <taxon>Pezizomycotina</taxon>
        <taxon>Dothideomycetes</taxon>
        <taxon>Dothideomycetidae</taxon>
        <taxon>Cladosporiales</taxon>
        <taxon>Cladosporiaceae</taxon>
        <taxon>Cladosporium</taxon>
    </lineage>
</organism>
<dbReference type="InterPro" id="IPR008930">
    <property type="entry name" value="Terpenoid_cyclase/PrenylTrfase"/>
</dbReference>
<feature type="region of interest" description="Disordered" evidence="8">
    <location>
        <begin position="273"/>
        <end position="305"/>
    </location>
</feature>
<protein>
    <recommendedName>
        <fullName evidence="9">Prenyltransferase alpha-alpha toroid domain-containing protein</fullName>
    </recommendedName>
</protein>
<evidence type="ECO:0000256" key="3">
    <source>
        <dbReference type="ARBA" id="ARBA00022602"/>
    </source>
</evidence>
<dbReference type="Proteomes" id="UP000803884">
    <property type="component" value="Unassembled WGS sequence"/>
</dbReference>
<evidence type="ECO:0000313" key="11">
    <source>
        <dbReference type="Proteomes" id="UP000803884"/>
    </source>
</evidence>
<dbReference type="AlphaFoldDB" id="A0AB34KWK1"/>
<comment type="cofactor">
    <cofactor evidence="1">
        <name>Zn(2+)</name>
        <dbReference type="ChEBI" id="CHEBI:29105"/>
    </cofactor>
</comment>
<proteinExistence type="inferred from homology"/>
<keyword evidence="5" id="KW-0479">Metal-binding</keyword>
<evidence type="ECO:0000256" key="5">
    <source>
        <dbReference type="ARBA" id="ARBA00022723"/>
    </source>
</evidence>
<comment type="similarity">
    <text evidence="2">Belongs to the protein prenyltransferase subunit beta family.</text>
</comment>
<feature type="domain" description="Prenyltransferase alpha-alpha toroid" evidence="9">
    <location>
        <begin position="13"/>
        <end position="411"/>
    </location>
</feature>
<keyword evidence="4" id="KW-0808">Transferase</keyword>
<dbReference type="RefSeq" id="XP_069231527.1">
    <property type="nucleotide sequence ID" value="XM_069371585.1"/>
</dbReference>
<evidence type="ECO:0000256" key="6">
    <source>
        <dbReference type="ARBA" id="ARBA00022737"/>
    </source>
</evidence>
<sequence>MTVADNTPQTPRLEKARHVKYWLRCLKTLLPSMYTSNDSNRMYLAYFILSACDLLDIINTSTSPKERQEWIDWVYFCQHPGGGFRMWPGTDFGERANSENAKWDPANIPATYFALTSLLILGDDLKRVHRRETLRWVYKMQRDDGSFGETLVEGKQEGGRDPRLGYCATGIRYILRGATEPGPIIINSESIPDINIDTYVNCIRLSESFDGGIADAPFHEPQAGYTFCSLGSLAFLNRLEAGHLSTARANHAPSRPSAAVRWLLSLQTDFTDPETPPPLALNLPPPPPTPSIQQPAPADLHQSPDKSTMWTGSVPNLAICPSHPSSAQPTGLSGRPSKPADTCYAFWAGASLALLSQPLHDTPSLRAYLLASTQHPIMGGFSKFPGDRWADLYHSYLGLAALSLCSSAEEREVDGVAELDAGMCVGKGVRGRLEGVWRGFES</sequence>
<evidence type="ECO:0000256" key="1">
    <source>
        <dbReference type="ARBA" id="ARBA00001947"/>
    </source>
</evidence>
<dbReference type="Pfam" id="PF00432">
    <property type="entry name" value="Prenyltrans"/>
    <property type="match status" value="1"/>
</dbReference>
<dbReference type="SUPFAM" id="SSF48239">
    <property type="entry name" value="Terpenoid cyclases/Protein prenyltransferases"/>
    <property type="match status" value="1"/>
</dbReference>
<reference evidence="10 11" key="1">
    <citation type="journal article" date="2020" name="Microbiol. Resour. Announc.">
        <title>Draft Genome Sequence of a Cladosporium Species Isolated from the Mesophotic Ascidian Didemnum maculosum.</title>
        <authorList>
            <person name="Gioti A."/>
            <person name="Siaperas R."/>
            <person name="Nikolaivits E."/>
            <person name="Le Goff G."/>
            <person name="Ouazzani J."/>
            <person name="Kotoulas G."/>
            <person name="Topakas E."/>
        </authorList>
    </citation>
    <scope>NUCLEOTIDE SEQUENCE [LARGE SCALE GENOMIC DNA]</scope>
    <source>
        <strain evidence="10 11">TM138-S3</strain>
    </source>
</reference>
<comment type="caution">
    <text evidence="10">The sequence shown here is derived from an EMBL/GenBank/DDBJ whole genome shotgun (WGS) entry which is preliminary data.</text>
</comment>
<gene>
    <name evidence="10" type="ORF">WHR41_02979</name>
</gene>
<keyword evidence="7" id="KW-0862">Zinc</keyword>
<dbReference type="Gene3D" id="1.50.10.20">
    <property type="match status" value="1"/>
</dbReference>
<evidence type="ECO:0000256" key="2">
    <source>
        <dbReference type="ARBA" id="ARBA00010497"/>
    </source>
</evidence>
<dbReference type="InterPro" id="IPR045089">
    <property type="entry name" value="PGGT1B-like"/>
</dbReference>
<feature type="compositionally biased region" description="Pro residues" evidence="8">
    <location>
        <begin position="274"/>
        <end position="290"/>
    </location>
</feature>
<dbReference type="EMBL" id="JAAQHG020000007">
    <property type="protein sequence ID" value="KAL1588422.1"/>
    <property type="molecule type" value="Genomic_DNA"/>
</dbReference>
<dbReference type="InterPro" id="IPR001330">
    <property type="entry name" value="Prenyltrans"/>
</dbReference>
<evidence type="ECO:0000256" key="8">
    <source>
        <dbReference type="SAM" id="MobiDB-lite"/>
    </source>
</evidence>
<evidence type="ECO:0000256" key="4">
    <source>
        <dbReference type="ARBA" id="ARBA00022679"/>
    </source>
</evidence>
<dbReference type="GO" id="GO:0004662">
    <property type="term" value="F:CAAX-protein geranylgeranyltransferase activity"/>
    <property type="evidence" value="ECO:0007669"/>
    <property type="project" value="TreeGrafter"/>
</dbReference>
<evidence type="ECO:0000256" key="7">
    <source>
        <dbReference type="ARBA" id="ARBA00022833"/>
    </source>
</evidence>
<evidence type="ECO:0000259" key="9">
    <source>
        <dbReference type="Pfam" id="PF00432"/>
    </source>
</evidence>
<name>A0AB34KWK1_9PEZI</name>
<accession>A0AB34KWK1</accession>
<dbReference type="PANTHER" id="PTHR11774:SF4">
    <property type="entry name" value="GERANYLGERANYL TRANSFERASE TYPE-1 SUBUNIT BETA"/>
    <property type="match status" value="1"/>
</dbReference>
<dbReference type="GeneID" id="96004423"/>
<dbReference type="GO" id="GO:0046872">
    <property type="term" value="F:metal ion binding"/>
    <property type="evidence" value="ECO:0007669"/>
    <property type="project" value="UniProtKB-KW"/>
</dbReference>
<keyword evidence="6" id="KW-0677">Repeat</keyword>
<evidence type="ECO:0000313" key="10">
    <source>
        <dbReference type="EMBL" id="KAL1588422.1"/>
    </source>
</evidence>
<dbReference type="PANTHER" id="PTHR11774">
    <property type="entry name" value="GERANYLGERANYL TRANSFERASE TYPE BETA SUBUNIT"/>
    <property type="match status" value="1"/>
</dbReference>